<feature type="transmembrane region" description="Helical" evidence="2">
    <location>
        <begin position="112"/>
        <end position="131"/>
    </location>
</feature>
<accession>A0A0A1TR39</accession>
<dbReference type="GO" id="GO:0016020">
    <property type="term" value="C:membrane"/>
    <property type="evidence" value="ECO:0007669"/>
    <property type="project" value="TreeGrafter"/>
</dbReference>
<feature type="transmembrane region" description="Helical" evidence="2">
    <location>
        <begin position="66"/>
        <end position="91"/>
    </location>
</feature>
<organism evidence="3 4">
    <name type="scientific">[Torrubiella] hemipterigena</name>
    <dbReference type="NCBI Taxonomy" id="1531966"/>
    <lineage>
        <taxon>Eukaryota</taxon>
        <taxon>Fungi</taxon>
        <taxon>Dikarya</taxon>
        <taxon>Ascomycota</taxon>
        <taxon>Pezizomycotina</taxon>
        <taxon>Sordariomycetes</taxon>
        <taxon>Hypocreomycetidae</taxon>
        <taxon>Hypocreales</taxon>
        <taxon>Clavicipitaceae</taxon>
        <taxon>Clavicipitaceae incertae sedis</taxon>
        <taxon>'Torrubiella' clade</taxon>
    </lineage>
</organism>
<keyword evidence="2" id="KW-0472">Membrane</keyword>
<dbReference type="OrthoDB" id="419711at2759"/>
<gene>
    <name evidence="3" type="ORF">VHEMI09197</name>
</gene>
<evidence type="ECO:0000256" key="1">
    <source>
        <dbReference type="SAM" id="MobiDB-lite"/>
    </source>
</evidence>
<dbReference type="PANTHER" id="PTHR12242:SF1">
    <property type="entry name" value="MYND-TYPE DOMAIN-CONTAINING PROTEIN"/>
    <property type="match status" value="1"/>
</dbReference>
<feature type="transmembrane region" description="Helical" evidence="2">
    <location>
        <begin position="215"/>
        <end position="237"/>
    </location>
</feature>
<keyword evidence="2" id="KW-0812">Transmembrane</keyword>
<dbReference type="EMBL" id="CDHN01000005">
    <property type="protein sequence ID" value="CEJ93622.1"/>
    <property type="molecule type" value="Genomic_DNA"/>
</dbReference>
<keyword evidence="4" id="KW-1185">Reference proteome</keyword>
<protein>
    <recommendedName>
        <fullName evidence="5">FAR-17a/AIG1-like protein</fullName>
    </recommendedName>
</protein>
<dbReference type="Proteomes" id="UP000039046">
    <property type="component" value="Unassembled WGS sequence"/>
</dbReference>
<evidence type="ECO:0000313" key="4">
    <source>
        <dbReference type="Proteomes" id="UP000039046"/>
    </source>
</evidence>
<keyword evidence="2" id="KW-1133">Transmembrane helix</keyword>
<dbReference type="HOGENOM" id="CLU_062880_0_0_1"/>
<dbReference type="AlphaFoldDB" id="A0A0A1TR39"/>
<sequence>MRALRFGSDVFDPTHRFETSWFIGPWILFAIRSLISVYAFTTLFFSLGWPCTHPEDGGCQAATQSFSYFTVLTYWGLAFYFAVSAVHTFTYARSGSALLDRFPRPLQALHSLYYTTVVTLPFLVTIVYWGVLYKGSWFKLEYDAWGNISKHGLNSAFALFELVVPRTLPPFWIHIPYLILILLGYLAVAYITLASQGWYTYSFLDHDAVHGRGYVAAYIFGIAVGIIIIFIVVWCLIKLRVWATETKGHMMGKFAAERQPSADEEAQRKESANTDEGIRASA</sequence>
<reference evidence="3 4" key="1">
    <citation type="journal article" date="2015" name="Genome Announc.">
        <title>Draft Genome Sequence and Gene Annotation of the Entomopathogenic Fungus Verticillium hemipterigenum.</title>
        <authorList>
            <person name="Horn F."/>
            <person name="Habel A."/>
            <person name="Scharf D.H."/>
            <person name="Dworschak J."/>
            <person name="Brakhage A.A."/>
            <person name="Guthke R."/>
            <person name="Hertweck C."/>
            <person name="Linde J."/>
        </authorList>
    </citation>
    <scope>NUCLEOTIDE SEQUENCE [LARGE SCALE GENOMIC DNA]</scope>
</reference>
<evidence type="ECO:0000313" key="3">
    <source>
        <dbReference type="EMBL" id="CEJ93622.1"/>
    </source>
</evidence>
<evidence type="ECO:0000256" key="2">
    <source>
        <dbReference type="SAM" id="Phobius"/>
    </source>
</evidence>
<dbReference type="PANTHER" id="PTHR12242">
    <property type="entry name" value="OS02G0130600 PROTEIN-RELATED"/>
    <property type="match status" value="1"/>
</dbReference>
<feature type="transmembrane region" description="Helical" evidence="2">
    <location>
        <begin position="175"/>
        <end position="195"/>
    </location>
</feature>
<feature type="region of interest" description="Disordered" evidence="1">
    <location>
        <begin position="256"/>
        <end position="282"/>
    </location>
</feature>
<proteinExistence type="predicted"/>
<feature type="compositionally biased region" description="Basic and acidic residues" evidence="1">
    <location>
        <begin position="265"/>
        <end position="282"/>
    </location>
</feature>
<name>A0A0A1TR39_9HYPO</name>
<evidence type="ECO:0008006" key="5">
    <source>
        <dbReference type="Google" id="ProtNLM"/>
    </source>
</evidence>
<feature type="transmembrane region" description="Helical" evidence="2">
    <location>
        <begin position="21"/>
        <end position="46"/>
    </location>
</feature>
<dbReference type="STRING" id="1531966.A0A0A1TR39"/>